<gene>
    <name evidence="2" type="ORF">BVC80_1837g95</name>
</gene>
<name>A0A200R3K4_MACCD</name>
<dbReference type="Proteomes" id="UP000195402">
    <property type="component" value="Unassembled WGS sequence"/>
</dbReference>
<keyword evidence="3" id="KW-1185">Reference proteome</keyword>
<dbReference type="OMA" id="LEICIND"/>
<evidence type="ECO:0000256" key="1">
    <source>
        <dbReference type="SAM" id="MobiDB-lite"/>
    </source>
</evidence>
<sequence>MRLGDSMRKHGSELSRSQAKIYSTKNLYAQQTGYMDRNEIHQGKNLRESGKHTRATRLSRTEPDCHSKEFSKVKKDLEPKYSPLFEEEYTSVDVESGLGSFHTTSLESDPTSLEWKYGSEDLFGAYSESKVHTNTQSLCKRTKPDASLKRAPSFRFDKAVFQQPFSPVHYDPHIFSVTESSSRKPDTSQVSRTEDELPHSSHLIDSQGDAEFPVLSGQGNDGRECEDKSEFRRTDCVNFPKPEKEVSVGNNGFLSENDRSADDTNYKDTNSECKETKDETPELTEKPKTRESSELSEQTSLATKEIPDKLEICINDKKYHFDAGFPFPSQSGSKVNAGKGDTEAEKSCGSKDPSYLVMLESYVLQLLCVQKVLTEEASEQESVKKV</sequence>
<feature type="compositionally biased region" description="Basic and acidic residues" evidence="1">
    <location>
        <begin position="256"/>
        <end position="293"/>
    </location>
</feature>
<feature type="region of interest" description="Disordered" evidence="1">
    <location>
        <begin position="176"/>
        <end position="302"/>
    </location>
</feature>
<feature type="compositionally biased region" description="Basic and acidic residues" evidence="1">
    <location>
        <begin position="36"/>
        <end position="51"/>
    </location>
</feature>
<dbReference type="OrthoDB" id="994901at2759"/>
<feature type="compositionally biased region" description="Basic and acidic residues" evidence="1">
    <location>
        <begin position="221"/>
        <end position="246"/>
    </location>
</feature>
<feature type="compositionally biased region" description="Basic and acidic residues" evidence="1">
    <location>
        <begin position="181"/>
        <end position="199"/>
    </location>
</feature>
<reference evidence="2 3" key="1">
    <citation type="journal article" date="2017" name="Mol. Plant">
        <title>The Genome of Medicinal Plant Macleaya cordata Provides New Insights into Benzylisoquinoline Alkaloids Metabolism.</title>
        <authorList>
            <person name="Liu X."/>
            <person name="Liu Y."/>
            <person name="Huang P."/>
            <person name="Ma Y."/>
            <person name="Qing Z."/>
            <person name="Tang Q."/>
            <person name="Cao H."/>
            <person name="Cheng P."/>
            <person name="Zheng Y."/>
            <person name="Yuan Z."/>
            <person name="Zhou Y."/>
            <person name="Liu J."/>
            <person name="Tang Z."/>
            <person name="Zhuo Y."/>
            <person name="Zhang Y."/>
            <person name="Yu L."/>
            <person name="Huang J."/>
            <person name="Yang P."/>
            <person name="Peng Q."/>
            <person name="Zhang J."/>
            <person name="Jiang W."/>
            <person name="Zhang Z."/>
            <person name="Lin K."/>
            <person name="Ro D.K."/>
            <person name="Chen X."/>
            <person name="Xiong X."/>
            <person name="Shang Y."/>
            <person name="Huang S."/>
            <person name="Zeng J."/>
        </authorList>
    </citation>
    <scope>NUCLEOTIDE SEQUENCE [LARGE SCALE GENOMIC DNA]</scope>
    <source>
        <strain evidence="3">cv. BLH2017</strain>
        <tissue evidence="2">Root</tissue>
    </source>
</reference>
<evidence type="ECO:0000313" key="2">
    <source>
        <dbReference type="EMBL" id="OVA17296.1"/>
    </source>
</evidence>
<feature type="compositionally biased region" description="Basic and acidic residues" evidence="1">
    <location>
        <begin position="340"/>
        <end position="349"/>
    </location>
</feature>
<feature type="region of interest" description="Disordered" evidence="1">
    <location>
        <begin position="33"/>
        <end position="65"/>
    </location>
</feature>
<feature type="region of interest" description="Disordered" evidence="1">
    <location>
        <begin position="327"/>
        <end position="350"/>
    </location>
</feature>
<dbReference type="InParanoid" id="A0A200R3K4"/>
<accession>A0A200R3K4</accession>
<dbReference type="PANTHER" id="PTHR37722:SF2">
    <property type="entry name" value="OS01G0167700 PROTEIN"/>
    <property type="match status" value="1"/>
</dbReference>
<dbReference type="PANTHER" id="PTHR37722">
    <property type="entry name" value="OS01G0167700 PROTEIN"/>
    <property type="match status" value="1"/>
</dbReference>
<dbReference type="AlphaFoldDB" id="A0A200R3K4"/>
<dbReference type="EMBL" id="MVGT01000438">
    <property type="protein sequence ID" value="OVA17296.1"/>
    <property type="molecule type" value="Genomic_DNA"/>
</dbReference>
<proteinExistence type="predicted"/>
<protein>
    <submittedName>
        <fullName evidence="2">Uncharacterized protein</fullName>
    </submittedName>
</protein>
<organism evidence="2 3">
    <name type="scientific">Macleaya cordata</name>
    <name type="common">Five-seeded plume-poppy</name>
    <name type="synonym">Bocconia cordata</name>
    <dbReference type="NCBI Taxonomy" id="56857"/>
    <lineage>
        <taxon>Eukaryota</taxon>
        <taxon>Viridiplantae</taxon>
        <taxon>Streptophyta</taxon>
        <taxon>Embryophyta</taxon>
        <taxon>Tracheophyta</taxon>
        <taxon>Spermatophyta</taxon>
        <taxon>Magnoliopsida</taxon>
        <taxon>Ranunculales</taxon>
        <taxon>Papaveraceae</taxon>
        <taxon>Papaveroideae</taxon>
        <taxon>Macleaya</taxon>
    </lineage>
</organism>
<comment type="caution">
    <text evidence="2">The sequence shown here is derived from an EMBL/GenBank/DDBJ whole genome shotgun (WGS) entry which is preliminary data.</text>
</comment>
<evidence type="ECO:0000313" key="3">
    <source>
        <dbReference type="Proteomes" id="UP000195402"/>
    </source>
</evidence>